<dbReference type="InterPro" id="IPR011050">
    <property type="entry name" value="Pectin_lyase_fold/virulence"/>
</dbReference>
<dbReference type="EC" id="4.2.2.2" evidence="5"/>
<evidence type="ECO:0000256" key="4">
    <source>
        <dbReference type="ARBA" id="ARBA00010980"/>
    </source>
</evidence>
<keyword evidence="14" id="KW-1185">Reference proteome</keyword>
<comment type="pathway">
    <text evidence="3">Glycan metabolism; pectin degradation; 2-dehydro-3-deoxy-D-gluconate from pectin: step 2/5.</text>
</comment>
<dbReference type="UniPathway" id="UPA00545">
    <property type="reaction ID" value="UER00824"/>
</dbReference>
<comment type="cofactor">
    <cofactor evidence="2">
        <name>Ca(2+)</name>
        <dbReference type="ChEBI" id="CHEBI:29108"/>
    </cofactor>
</comment>
<reference evidence="13 14" key="2">
    <citation type="submission" date="2015-05" db="EMBL/GenBank/DDBJ databases">
        <authorList>
            <person name="Morales-Cruz A."/>
            <person name="Amrine K.C."/>
            <person name="Cantu D."/>
        </authorList>
    </citation>
    <scope>NUCLEOTIDE SEQUENCE [LARGE SCALE GENOMIC DNA]</scope>
    <source>
        <strain evidence="13">DA912</strain>
    </source>
</reference>
<dbReference type="Gene3D" id="2.160.20.10">
    <property type="entry name" value="Single-stranded right-handed beta-helix, Pectin lyase-like"/>
    <property type="match status" value="1"/>
</dbReference>
<dbReference type="SUPFAM" id="SSF51126">
    <property type="entry name" value="Pectin lyase-like"/>
    <property type="match status" value="1"/>
</dbReference>
<dbReference type="GO" id="GO:0045490">
    <property type="term" value="P:pectin catabolic process"/>
    <property type="evidence" value="ECO:0007669"/>
    <property type="project" value="UniProtKB-UniPathway"/>
</dbReference>
<dbReference type="STRING" id="1214573.A0A0G2FNM6"/>
<reference evidence="13 14" key="1">
    <citation type="submission" date="2015-05" db="EMBL/GenBank/DDBJ databases">
        <title>Distinctive expansion of gene families associated with plant cell wall degradation and secondary metabolism in the genomes of grapevine trunk pathogens.</title>
        <authorList>
            <person name="Lawrence D.P."/>
            <person name="Travadon R."/>
            <person name="Rolshausen P.E."/>
            <person name="Baumgartner K."/>
        </authorList>
    </citation>
    <scope>NUCLEOTIDE SEQUENCE [LARGE SCALE GENOMIC DNA]</scope>
    <source>
        <strain evidence="13">DA912</strain>
    </source>
</reference>
<dbReference type="InterPro" id="IPR018082">
    <property type="entry name" value="AmbAllergen"/>
</dbReference>
<comment type="caution">
    <text evidence="13">The sequence shown here is derived from an EMBL/GenBank/DDBJ whole genome shotgun (WGS) entry which is preliminary data.</text>
</comment>
<evidence type="ECO:0000256" key="2">
    <source>
        <dbReference type="ARBA" id="ARBA00001913"/>
    </source>
</evidence>
<comment type="similarity">
    <text evidence="4 10">Belongs to the polysaccharide lyase 1 family.</text>
</comment>
<sequence length="306" mass="31869">MRGLPLLALAPAALGAPNAPRAAPVDALVGYGASATGGGSGSGTTVTSCSAFTTAAEAGGVIKISGVLDGCGIVDLVSDTSVIGVGAKSGLTNGGIRIKKADNVILRNLYLHVAPSKKDLVELQYSTNIWIDHNDFSSNGITGDKDAYDGLLDITHITVSWNKFHDHWKVIGHSDSNSGEDTGKLHVTYHHNQFTNVNSRLPSIRFGTGHIYSSCYENNPTSGVNSRMGAQVLAENNYFLNVPQALVTNVDSDEDGYLVNKSNVLVNSTISITQVGSLTPPYSYALDSADSVCSLVKASAGTGIVG</sequence>
<accession>A0A0G2FNM6</accession>
<organism evidence="13 14">
    <name type="scientific">Diaporthe ampelina</name>
    <dbReference type="NCBI Taxonomy" id="1214573"/>
    <lineage>
        <taxon>Eukaryota</taxon>
        <taxon>Fungi</taxon>
        <taxon>Dikarya</taxon>
        <taxon>Ascomycota</taxon>
        <taxon>Pezizomycotina</taxon>
        <taxon>Sordariomycetes</taxon>
        <taxon>Sordariomycetidae</taxon>
        <taxon>Diaporthales</taxon>
        <taxon>Diaporthaceae</taxon>
        <taxon>Diaporthe</taxon>
    </lineage>
</organism>
<evidence type="ECO:0000313" key="13">
    <source>
        <dbReference type="EMBL" id="KKY35656.1"/>
    </source>
</evidence>
<keyword evidence="7 11" id="KW-0732">Signal</keyword>
<evidence type="ECO:0000259" key="12">
    <source>
        <dbReference type="SMART" id="SM00656"/>
    </source>
</evidence>
<evidence type="ECO:0000256" key="10">
    <source>
        <dbReference type="RuleBase" id="RU361173"/>
    </source>
</evidence>
<dbReference type="GO" id="GO:0030570">
    <property type="term" value="F:pectate lyase activity"/>
    <property type="evidence" value="ECO:0007669"/>
    <property type="project" value="UniProtKB-EC"/>
</dbReference>
<dbReference type="Pfam" id="PF00544">
    <property type="entry name" value="Pectate_lyase_4"/>
    <property type="match status" value="1"/>
</dbReference>
<feature type="domain" description="Pectate lyase" evidence="12">
    <location>
        <begin position="39"/>
        <end position="245"/>
    </location>
</feature>
<dbReference type="PANTHER" id="PTHR31683:SF18">
    <property type="entry name" value="PECTATE LYASE 21-RELATED"/>
    <property type="match status" value="1"/>
</dbReference>
<dbReference type="Proteomes" id="UP000034680">
    <property type="component" value="Unassembled WGS sequence"/>
</dbReference>
<keyword evidence="8" id="KW-0106">Calcium</keyword>
<keyword evidence="10" id="KW-0119">Carbohydrate metabolism</keyword>
<dbReference type="GO" id="GO:0005576">
    <property type="term" value="C:extracellular region"/>
    <property type="evidence" value="ECO:0007669"/>
    <property type="project" value="UniProtKB-SubCell"/>
</dbReference>
<evidence type="ECO:0000256" key="1">
    <source>
        <dbReference type="ARBA" id="ARBA00000695"/>
    </source>
</evidence>
<dbReference type="PANTHER" id="PTHR31683">
    <property type="entry name" value="PECTATE LYASE 18-RELATED"/>
    <property type="match status" value="1"/>
</dbReference>
<proteinExistence type="inferred from homology"/>
<evidence type="ECO:0000256" key="3">
    <source>
        <dbReference type="ARBA" id="ARBA00005220"/>
    </source>
</evidence>
<name>A0A0G2FNM6_9PEZI</name>
<protein>
    <recommendedName>
        <fullName evidence="5">pectate lyase</fullName>
        <ecNumber evidence="5">4.2.2.2</ecNumber>
    </recommendedName>
</protein>
<dbReference type="OrthoDB" id="1637350at2759"/>
<keyword evidence="9 10" id="KW-0456">Lyase</keyword>
<keyword evidence="6" id="KW-0479">Metal-binding</keyword>
<evidence type="ECO:0000256" key="11">
    <source>
        <dbReference type="SAM" id="SignalP"/>
    </source>
</evidence>
<keyword evidence="10" id="KW-0624">Polysaccharide degradation</keyword>
<gene>
    <name evidence="13" type="ORF">UCDDA912_g04437</name>
</gene>
<evidence type="ECO:0000256" key="8">
    <source>
        <dbReference type="ARBA" id="ARBA00022837"/>
    </source>
</evidence>
<dbReference type="InterPro" id="IPR012334">
    <property type="entry name" value="Pectin_lyas_fold"/>
</dbReference>
<evidence type="ECO:0000256" key="9">
    <source>
        <dbReference type="ARBA" id="ARBA00023239"/>
    </source>
</evidence>
<evidence type="ECO:0000313" key="14">
    <source>
        <dbReference type="Proteomes" id="UP000034680"/>
    </source>
</evidence>
<comment type="catalytic activity">
    <reaction evidence="1">
        <text>Eliminative cleavage of (1-&gt;4)-alpha-D-galacturonan to give oligosaccharides with 4-deoxy-alpha-D-galact-4-enuronosyl groups at their non-reducing ends.</text>
        <dbReference type="EC" id="4.2.2.2"/>
    </reaction>
</comment>
<evidence type="ECO:0000256" key="7">
    <source>
        <dbReference type="ARBA" id="ARBA00022729"/>
    </source>
</evidence>
<feature type="chain" id="PRO_5012045571" description="pectate lyase" evidence="11">
    <location>
        <begin position="16"/>
        <end position="306"/>
    </location>
</feature>
<evidence type="ECO:0000256" key="6">
    <source>
        <dbReference type="ARBA" id="ARBA00022723"/>
    </source>
</evidence>
<dbReference type="GO" id="GO:0046872">
    <property type="term" value="F:metal ion binding"/>
    <property type="evidence" value="ECO:0007669"/>
    <property type="project" value="UniProtKB-KW"/>
</dbReference>
<dbReference type="InterPro" id="IPR002022">
    <property type="entry name" value="Pec_lyase"/>
</dbReference>
<dbReference type="PRINTS" id="PR00807">
    <property type="entry name" value="AMBALLERGEN"/>
</dbReference>
<dbReference type="EMBL" id="LCUC01000152">
    <property type="protein sequence ID" value="KKY35656.1"/>
    <property type="molecule type" value="Genomic_DNA"/>
</dbReference>
<dbReference type="InterPro" id="IPR045032">
    <property type="entry name" value="PEL"/>
</dbReference>
<dbReference type="SMART" id="SM00656">
    <property type="entry name" value="Amb_all"/>
    <property type="match status" value="1"/>
</dbReference>
<evidence type="ECO:0000256" key="5">
    <source>
        <dbReference type="ARBA" id="ARBA00012272"/>
    </source>
</evidence>
<dbReference type="AlphaFoldDB" id="A0A0G2FNM6"/>
<feature type="signal peptide" evidence="11">
    <location>
        <begin position="1"/>
        <end position="15"/>
    </location>
</feature>
<keyword evidence="10" id="KW-0964">Secreted</keyword>
<comment type="subcellular location">
    <subcellularLocation>
        <location evidence="10">Secreted</location>
    </subcellularLocation>
</comment>